<dbReference type="RefSeq" id="XP_024323880.1">
    <property type="nucleotide sequence ID" value="XM_024468740.1"/>
</dbReference>
<name>A0A177A8X3_9PEZI</name>
<gene>
    <name evidence="2" type="ORF">VC83_05115</name>
</gene>
<protein>
    <submittedName>
        <fullName evidence="2">Uncharacterized protein</fullName>
    </submittedName>
</protein>
<dbReference type="Proteomes" id="UP000077154">
    <property type="component" value="Unassembled WGS sequence"/>
</dbReference>
<accession>A0A177A8X3</accession>
<dbReference type="AlphaFoldDB" id="A0A177A8X3"/>
<dbReference type="EMBL" id="KV441396">
    <property type="protein sequence ID" value="OAF58595.1"/>
    <property type="molecule type" value="Genomic_DNA"/>
</dbReference>
<dbReference type="VEuPathDB" id="FungiDB:GMDG_01569"/>
<feature type="compositionally biased region" description="Low complexity" evidence="1">
    <location>
        <begin position="73"/>
        <end position="83"/>
    </location>
</feature>
<evidence type="ECO:0000256" key="1">
    <source>
        <dbReference type="SAM" id="MobiDB-lite"/>
    </source>
</evidence>
<proteinExistence type="predicted"/>
<dbReference type="OrthoDB" id="10584623at2759"/>
<reference evidence="2" key="1">
    <citation type="submission" date="2016-03" db="EMBL/GenBank/DDBJ databases">
        <title>Updated assembly of Pseudogymnoascus destructans, the fungus causing white-nose syndrome of bats.</title>
        <authorList>
            <person name="Palmer J.M."/>
            <person name="Drees K.P."/>
            <person name="Foster J.T."/>
            <person name="Lindner D.L."/>
        </authorList>
    </citation>
    <scope>NUCLEOTIDE SEQUENCE [LARGE SCALE GENOMIC DNA]</scope>
    <source>
        <strain evidence="2">20631-21</strain>
    </source>
</reference>
<evidence type="ECO:0000313" key="2">
    <source>
        <dbReference type="EMBL" id="OAF58595.1"/>
    </source>
</evidence>
<dbReference type="GeneID" id="36288182"/>
<organism evidence="2">
    <name type="scientific">Pseudogymnoascus destructans</name>
    <dbReference type="NCBI Taxonomy" id="655981"/>
    <lineage>
        <taxon>Eukaryota</taxon>
        <taxon>Fungi</taxon>
        <taxon>Dikarya</taxon>
        <taxon>Ascomycota</taxon>
        <taxon>Pezizomycotina</taxon>
        <taxon>Leotiomycetes</taxon>
        <taxon>Thelebolales</taxon>
        <taxon>Thelebolaceae</taxon>
        <taxon>Pseudogymnoascus</taxon>
    </lineage>
</organism>
<feature type="region of interest" description="Disordered" evidence="1">
    <location>
        <begin position="62"/>
        <end position="83"/>
    </location>
</feature>
<sequence>MEAHIKQVEAHIKQLEAAQSDFDFPEIRVPKTHQELSAATQAYEAALWTNPSLATKKRAFAEEPATVEEHTAAEGARAAAKEY</sequence>